<gene>
    <name evidence="9 12" type="primary">gmk</name>
    <name evidence="12" type="ORF">CCUN_1503</name>
</gene>
<dbReference type="InterPro" id="IPR008145">
    <property type="entry name" value="GK/Ca_channel_bsu"/>
</dbReference>
<comment type="catalytic activity">
    <reaction evidence="9">
        <text>GMP + ATP = GDP + ADP</text>
        <dbReference type="Rhea" id="RHEA:20780"/>
        <dbReference type="ChEBI" id="CHEBI:30616"/>
        <dbReference type="ChEBI" id="CHEBI:58115"/>
        <dbReference type="ChEBI" id="CHEBI:58189"/>
        <dbReference type="ChEBI" id="CHEBI:456216"/>
        <dbReference type="EC" id="2.7.4.8"/>
    </reaction>
</comment>
<keyword evidence="6 9" id="KW-0418">Kinase</keyword>
<evidence type="ECO:0000256" key="5">
    <source>
        <dbReference type="ARBA" id="ARBA00022741"/>
    </source>
</evidence>
<dbReference type="AlphaFoldDB" id="A0A1W6BYC2"/>
<dbReference type="RefSeq" id="WP_027305126.1">
    <property type="nucleotide sequence ID" value="NZ_CP020867.1"/>
</dbReference>
<dbReference type="Gene3D" id="3.30.63.10">
    <property type="entry name" value="Guanylate Kinase phosphate binding domain"/>
    <property type="match status" value="1"/>
</dbReference>
<keyword evidence="7 9" id="KW-0067">ATP-binding</keyword>
<dbReference type="CDD" id="cd00071">
    <property type="entry name" value="GMPK"/>
    <property type="match status" value="1"/>
</dbReference>
<dbReference type="NCBIfam" id="TIGR03263">
    <property type="entry name" value="guanyl_kin"/>
    <property type="match status" value="1"/>
</dbReference>
<dbReference type="KEGG" id="ccun:CCUN_1503"/>
<dbReference type="STRING" id="1121267.CCUN_1503"/>
<dbReference type="EC" id="2.7.4.8" evidence="2 9"/>
<dbReference type="InterPro" id="IPR020590">
    <property type="entry name" value="Guanylate_kinase_CS"/>
</dbReference>
<dbReference type="PROSITE" id="PS00856">
    <property type="entry name" value="GUANYLATE_KINASE_1"/>
    <property type="match status" value="1"/>
</dbReference>
<dbReference type="PROSITE" id="PS50052">
    <property type="entry name" value="GUANYLATE_KINASE_2"/>
    <property type="match status" value="1"/>
</dbReference>
<dbReference type="SUPFAM" id="SSF52540">
    <property type="entry name" value="P-loop containing nucleoside triphosphate hydrolases"/>
    <property type="match status" value="1"/>
</dbReference>
<evidence type="ECO:0000256" key="9">
    <source>
        <dbReference type="HAMAP-Rule" id="MF_00328"/>
    </source>
</evidence>
<evidence type="ECO:0000256" key="4">
    <source>
        <dbReference type="ARBA" id="ARBA00022679"/>
    </source>
</evidence>
<reference evidence="12 13" key="1">
    <citation type="submission" date="2017-04" db="EMBL/GenBank/DDBJ databases">
        <title>Complete genome sequence of the Campylobacter cuniculorum type strain LMG24588.</title>
        <authorList>
            <person name="Miller W.G."/>
            <person name="Yee E."/>
            <person name="Revez J."/>
            <person name="Bono J.L."/>
            <person name="Rossi M."/>
        </authorList>
    </citation>
    <scope>NUCLEOTIDE SEQUENCE [LARGE SCALE GENOMIC DNA]</scope>
    <source>
        <strain evidence="12 13">LMG 24588</strain>
    </source>
</reference>
<evidence type="ECO:0000256" key="2">
    <source>
        <dbReference type="ARBA" id="ARBA00012961"/>
    </source>
</evidence>
<name>A0A1W6BYC2_9BACT</name>
<comment type="similarity">
    <text evidence="1 9">Belongs to the guanylate kinase family.</text>
</comment>
<evidence type="ECO:0000259" key="11">
    <source>
        <dbReference type="PROSITE" id="PS50052"/>
    </source>
</evidence>
<evidence type="ECO:0000256" key="7">
    <source>
        <dbReference type="ARBA" id="ARBA00022840"/>
    </source>
</evidence>
<keyword evidence="5 9" id="KW-0547">Nucleotide-binding</keyword>
<evidence type="ECO:0000256" key="1">
    <source>
        <dbReference type="ARBA" id="ARBA00005790"/>
    </source>
</evidence>
<dbReference type="GO" id="GO:0005524">
    <property type="term" value="F:ATP binding"/>
    <property type="evidence" value="ECO:0007669"/>
    <property type="project" value="UniProtKB-UniRule"/>
</dbReference>
<dbReference type="Gene3D" id="3.40.50.300">
    <property type="entry name" value="P-loop containing nucleotide triphosphate hydrolases"/>
    <property type="match status" value="1"/>
</dbReference>
<dbReference type="PANTHER" id="PTHR23117:SF13">
    <property type="entry name" value="GUANYLATE KINASE"/>
    <property type="match status" value="1"/>
</dbReference>
<dbReference type="InterPro" id="IPR017665">
    <property type="entry name" value="Guanylate_kinase"/>
</dbReference>
<proteinExistence type="inferred from homology"/>
<keyword evidence="9" id="KW-0963">Cytoplasm</keyword>
<dbReference type="InterPro" id="IPR008144">
    <property type="entry name" value="Guanylate_kin-like_dom"/>
</dbReference>
<dbReference type="GO" id="GO:0004385">
    <property type="term" value="F:GMP kinase activity"/>
    <property type="evidence" value="ECO:0007669"/>
    <property type="project" value="UniProtKB-UniRule"/>
</dbReference>
<dbReference type="Proteomes" id="UP000192902">
    <property type="component" value="Chromosome"/>
</dbReference>
<dbReference type="FunFam" id="3.30.63.10:FF:000002">
    <property type="entry name" value="Guanylate kinase 1"/>
    <property type="match status" value="1"/>
</dbReference>
<evidence type="ECO:0000256" key="10">
    <source>
        <dbReference type="SAM" id="Coils"/>
    </source>
</evidence>
<protein>
    <recommendedName>
        <fullName evidence="3 9">Guanylate kinase</fullName>
        <ecNumber evidence="2 9">2.7.4.8</ecNumber>
    </recommendedName>
    <alternativeName>
        <fullName evidence="8 9">GMP kinase</fullName>
    </alternativeName>
</protein>
<dbReference type="HAMAP" id="MF_00328">
    <property type="entry name" value="Guanylate_kinase"/>
    <property type="match status" value="1"/>
</dbReference>
<feature type="binding site" evidence="9">
    <location>
        <begin position="9"/>
        <end position="16"/>
    </location>
    <ligand>
        <name>ATP</name>
        <dbReference type="ChEBI" id="CHEBI:30616"/>
    </ligand>
</feature>
<dbReference type="InterPro" id="IPR027417">
    <property type="entry name" value="P-loop_NTPase"/>
</dbReference>
<comment type="subcellular location">
    <subcellularLocation>
        <location evidence="9">Cytoplasm</location>
    </subcellularLocation>
</comment>
<dbReference type="Pfam" id="PF00625">
    <property type="entry name" value="Guanylate_kin"/>
    <property type="match status" value="1"/>
</dbReference>
<dbReference type="GO" id="GO:0005829">
    <property type="term" value="C:cytosol"/>
    <property type="evidence" value="ECO:0007669"/>
    <property type="project" value="TreeGrafter"/>
</dbReference>
<evidence type="ECO:0000256" key="6">
    <source>
        <dbReference type="ARBA" id="ARBA00022777"/>
    </source>
</evidence>
<dbReference type="PANTHER" id="PTHR23117">
    <property type="entry name" value="GUANYLATE KINASE-RELATED"/>
    <property type="match status" value="1"/>
</dbReference>
<dbReference type="EMBL" id="CP020867">
    <property type="protein sequence ID" value="ARJ57088.1"/>
    <property type="molecule type" value="Genomic_DNA"/>
</dbReference>
<accession>A0A1W6BYC2</accession>
<evidence type="ECO:0000313" key="12">
    <source>
        <dbReference type="EMBL" id="ARJ57088.1"/>
    </source>
</evidence>
<keyword evidence="4 9" id="KW-0808">Transferase</keyword>
<dbReference type="SMART" id="SM00072">
    <property type="entry name" value="GuKc"/>
    <property type="match status" value="1"/>
</dbReference>
<feature type="domain" description="Guanylate kinase-like" evidence="11">
    <location>
        <begin position="2"/>
        <end position="182"/>
    </location>
</feature>
<feature type="coiled-coil region" evidence="10">
    <location>
        <begin position="134"/>
        <end position="161"/>
    </location>
</feature>
<dbReference type="eggNOG" id="COG0194">
    <property type="taxonomic scope" value="Bacteria"/>
</dbReference>
<evidence type="ECO:0000256" key="3">
    <source>
        <dbReference type="ARBA" id="ARBA00016296"/>
    </source>
</evidence>
<dbReference type="OrthoDB" id="9808150at2"/>
<evidence type="ECO:0000313" key="13">
    <source>
        <dbReference type="Proteomes" id="UP000192902"/>
    </source>
</evidence>
<evidence type="ECO:0000256" key="8">
    <source>
        <dbReference type="ARBA" id="ARBA00030128"/>
    </source>
</evidence>
<sequence length="204" mass="23910">MSFILVISGPSGVGKSTLLSKLFTEFKDELYFSISSTTRKPRNGEKDGEHYHFITQDEFQQDIKNGYFLEWALVHQNYYGTSLKQTQEALSQGKIVIFDIDVQGFHQIVEKLDEKIVSVFIITKDKEELKKRLIKRNADTIEHLEQRLENARLEMKELDKYDYLIINENLEQSYEALKSILITQKIRTDGQNLEQIRTLWNKGE</sequence>
<keyword evidence="10" id="KW-0175">Coiled coil</keyword>
<organism evidence="12 13">
    <name type="scientific">Campylobacter cuniculorum DSM 23162 = LMG 24588</name>
    <dbReference type="NCBI Taxonomy" id="1121267"/>
    <lineage>
        <taxon>Bacteria</taxon>
        <taxon>Pseudomonadati</taxon>
        <taxon>Campylobacterota</taxon>
        <taxon>Epsilonproteobacteria</taxon>
        <taxon>Campylobacterales</taxon>
        <taxon>Campylobacteraceae</taxon>
        <taxon>Campylobacter</taxon>
    </lineage>
</organism>
<comment type="function">
    <text evidence="9">Essential for recycling GMP and indirectly, cGMP.</text>
</comment>